<accession>A0ABM0GTQ1</accession>
<dbReference type="SUPFAM" id="SSF52833">
    <property type="entry name" value="Thioredoxin-like"/>
    <property type="match status" value="1"/>
</dbReference>
<dbReference type="Proteomes" id="UP000694865">
    <property type="component" value="Unplaced"/>
</dbReference>
<gene>
    <name evidence="10" type="primary">LOC100375481</name>
</gene>
<evidence type="ECO:0000256" key="1">
    <source>
        <dbReference type="ARBA" id="ARBA00004173"/>
    </source>
</evidence>
<protein>
    <recommendedName>
        <fullName evidence="6">Small ribosomal subunit protein mS25</fullName>
    </recommendedName>
    <alternativeName>
        <fullName evidence="7">28S ribosomal protein S25, mitochondrial</fullName>
    </alternativeName>
</protein>
<dbReference type="PANTHER" id="PTHR13274:SF2">
    <property type="entry name" value="SMALL RIBOSOMAL SUBUNIT PROTEIN MS25"/>
    <property type="match status" value="1"/>
</dbReference>
<name>A0ABM0GTQ1_SACKO</name>
<organism evidence="9 10">
    <name type="scientific">Saccoglossus kowalevskii</name>
    <name type="common">Acorn worm</name>
    <dbReference type="NCBI Taxonomy" id="10224"/>
    <lineage>
        <taxon>Eukaryota</taxon>
        <taxon>Metazoa</taxon>
        <taxon>Hemichordata</taxon>
        <taxon>Enteropneusta</taxon>
        <taxon>Harrimaniidae</taxon>
        <taxon>Saccoglossus</taxon>
    </lineage>
</organism>
<keyword evidence="4" id="KW-0496">Mitochondrion</keyword>
<dbReference type="GeneID" id="100375481"/>
<keyword evidence="3" id="KW-0689">Ribosomal protein</keyword>
<feature type="domain" description="Ribosomal protein/NADH dehydrogenase" evidence="8">
    <location>
        <begin position="36"/>
        <end position="109"/>
    </location>
</feature>
<evidence type="ECO:0000256" key="4">
    <source>
        <dbReference type="ARBA" id="ARBA00023128"/>
    </source>
</evidence>
<dbReference type="InterPro" id="IPR007741">
    <property type="entry name" value="Ribosomal_mL43/mS25/NADH_DH"/>
</dbReference>
<dbReference type="PANTHER" id="PTHR13274">
    <property type="entry name" value="MITOCHONDRIAL RIBOSOMAL PROTEIN S25"/>
    <property type="match status" value="1"/>
</dbReference>
<dbReference type="InterPro" id="IPR040049">
    <property type="entry name" value="Ribosomal_mS25/mL61"/>
</dbReference>
<evidence type="ECO:0000313" key="9">
    <source>
        <dbReference type="Proteomes" id="UP000694865"/>
    </source>
</evidence>
<keyword evidence="9" id="KW-1185">Reference proteome</keyword>
<proteinExistence type="inferred from homology"/>
<sequence length="167" mass="18939">MPMRGRDPIRRTIQYLKQGKLHLRENVQIFTINYNQKGAASKGARDFIYWNLGQLQYKSPHVQILTFKNLTPTPLIQSWLVTGEEVVMDIDSKDNNQILEAIQKVLGKSAETLAAEERVRAKSDNPANFGEGCLRKCICEVPGQIPCPGVIPLPKEMRGKYKKMAEQ</sequence>
<dbReference type="Gene3D" id="3.40.30.10">
    <property type="entry name" value="Glutaredoxin"/>
    <property type="match status" value="1"/>
</dbReference>
<evidence type="ECO:0000256" key="7">
    <source>
        <dbReference type="ARBA" id="ARBA00035369"/>
    </source>
</evidence>
<dbReference type="InterPro" id="IPR036249">
    <property type="entry name" value="Thioredoxin-like_sf"/>
</dbReference>
<dbReference type="Pfam" id="PF05047">
    <property type="entry name" value="L51_S25_CI-B8"/>
    <property type="match status" value="1"/>
</dbReference>
<evidence type="ECO:0000259" key="8">
    <source>
        <dbReference type="SMART" id="SM00916"/>
    </source>
</evidence>
<reference evidence="10" key="1">
    <citation type="submission" date="2025-08" db="UniProtKB">
        <authorList>
            <consortium name="RefSeq"/>
        </authorList>
    </citation>
    <scope>IDENTIFICATION</scope>
    <source>
        <tissue evidence="10">Testes</tissue>
    </source>
</reference>
<keyword evidence="5" id="KW-0687">Ribonucleoprotein</keyword>
<evidence type="ECO:0000313" key="10">
    <source>
        <dbReference type="RefSeq" id="XP_002737153.1"/>
    </source>
</evidence>
<dbReference type="SMART" id="SM00916">
    <property type="entry name" value="L51_S25_CI-B8"/>
    <property type="match status" value="1"/>
</dbReference>
<evidence type="ECO:0000256" key="2">
    <source>
        <dbReference type="ARBA" id="ARBA00008046"/>
    </source>
</evidence>
<comment type="subcellular location">
    <subcellularLocation>
        <location evidence="1">Mitochondrion</location>
    </subcellularLocation>
</comment>
<dbReference type="RefSeq" id="XP_002737153.1">
    <property type="nucleotide sequence ID" value="XM_002737107.2"/>
</dbReference>
<evidence type="ECO:0000256" key="3">
    <source>
        <dbReference type="ARBA" id="ARBA00022980"/>
    </source>
</evidence>
<comment type="similarity">
    <text evidence="2">Belongs to the mitochondrion-specific ribosomal protein mS25 family.</text>
</comment>
<evidence type="ECO:0000256" key="5">
    <source>
        <dbReference type="ARBA" id="ARBA00023274"/>
    </source>
</evidence>
<evidence type="ECO:0000256" key="6">
    <source>
        <dbReference type="ARBA" id="ARBA00035139"/>
    </source>
</evidence>